<dbReference type="AlphaFoldDB" id="A0A9P7ZHK8"/>
<evidence type="ECO:0000313" key="1">
    <source>
        <dbReference type="EMBL" id="KAG9251628.1"/>
    </source>
</evidence>
<dbReference type="EMBL" id="MU251267">
    <property type="protein sequence ID" value="KAG9251628.1"/>
    <property type="molecule type" value="Genomic_DNA"/>
</dbReference>
<accession>A0A9P7ZHK8</accession>
<dbReference type="GeneID" id="70296193"/>
<proteinExistence type="predicted"/>
<organism evidence="1 2">
    <name type="scientific">Emericellopsis atlantica</name>
    <dbReference type="NCBI Taxonomy" id="2614577"/>
    <lineage>
        <taxon>Eukaryota</taxon>
        <taxon>Fungi</taxon>
        <taxon>Dikarya</taxon>
        <taxon>Ascomycota</taxon>
        <taxon>Pezizomycotina</taxon>
        <taxon>Sordariomycetes</taxon>
        <taxon>Hypocreomycetidae</taxon>
        <taxon>Hypocreales</taxon>
        <taxon>Bionectriaceae</taxon>
        <taxon>Emericellopsis</taxon>
    </lineage>
</organism>
<protein>
    <submittedName>
        <fullName evidence="1">Uncharacterized protein</fullName>
    </submittedName>
</protein>
<gene>
    <name evidence="1" type="ORF">F5Z01DRAFT_676816</name>
</gene>
<comment type="caution">
    <text evidence="1">The sequence shown here is derived from an EMBL/GenBank/DDBJ whole genome shotgun (WGS) entry which is preliminary data.</text>
</comment>
<name>A0A9P7ZHK8_9HYPO</name>
<keyword evidence="2" id="KW-1185">Reference proteome</keyword>
<reference evidence="1" key="1">
    <citation type="journal article" date="2021" name="IMA Fungus">
        <title>Genomic characterization of three marine fungi, including Emericellopsis atlantica sp. nov. with signatures of a generalist lifestyle and marine biomass degradation.</title>
        <authorList>
            <person name="Hagestad O.C."/>
            <person name="Hou L."/>
            <person name="Andersen J.H."/>
            <person name="Hansen E.H."/>
            <person name="Altermark B."/>
            <person name="Li C."/>
            <person name="Kuhnert E."/>
            <person name="Cox R.J."/>
            <person name="Crous P.W."/>
            <person name="Spatafora J.W."/>
            <person name="Lail K."/>
            <person name="Amirebrahimi M."/>
            <person name="Lipzen A."/>
            <person name="Pangilinan J."/>
            <person name="Andreopoulos W."/>
            <person name="Hayes R.D."/>
            <person name="Ng V."/>
            <person name="Grigoriev I.V."/>
            <person name="Jackson S.A."/>
            <person name="Sutton T.D.S."/>
            <person name="Dobson A.D.W."/>
            <person name="Rama T."/>
        </authorList>
    </citation>
    <scope>NUCLEOTIDE SEQUENCE</scope>
    <source>
        <strain evidence="1">TS7</strain>
    </source>
</reference>
<evidence type="ECO:0000313" key="2">
    <source>
        <dbReference type="Proteomes" id="UP000887229"/>
    </source>
</evidence>
<dbReference type="Proteomes" id="UP000887229">
    <property type="component" value="Unassembled WGS sequence"/>
</dbReference>
<sequence>MRGLMPLAITGLAAAAIEARKKVDDTNTEADEGNWFAEAIKRERNGNVNASDVATISPSHSPEGDFPKTEIEDGDQKWKIQLDLFSDMDVAWGEDLMDEDATIAMLRYMAPENLHNISDSWYVSGYGFAINDQDHSLGDDEELEADCSNVVSDECLEALRAPNKSWCHGDQKHPESCPNGNMYKFNIKNATSDPEDPALVWVNVSGGDGDGNSLSGDGAYDHGIRQVYVATLGLYQSVETDYEGETSLAPTGNATDYSNL</sequence>
<dbReference type="RefSeq" id="XP_046115552.1">
    <property type="nucleotide sequence ID" value="XM_046265290.1"/>
</dbReference>